<name>A0A917IUI9_9BACT</name>
<dbReference type="SUPFAM" id="SSF53474">
    <property type="entry name" value="alpha/beta-Hydrolases"/>
    <property type="match status" value="1"/>
</dbReference>
<reference evidence="1" key="2">
    <citation type="submission" date="2020-09" db="EMBL/GenBank/DDBJ databases">
        <authorList>
            <person name="Sun Q."/>
            <person name="Zhou Y."/>
        </authorList>
    </citation>
    <scope>NUCLEOTIDE SEQUENCE</scope>
    <source>
        <strain evidence="1">CGMCC 1.15290</strain>
    </source>
</reference>
<evidence type="ECO:0000313" key="2">
    <source>
        <dbReference type="Proteomes" id="UP000627292"/>
    </source>
</evidence>
<dbReference type="Proteomes" id="UP000627292">
    <property type="component" value="Unassembled WGS sequence"/>
</dbReference>
<organism evidence="1 2">
    <name type="scientific">Filimonas zeae</name>
    <dbReference type="NCBI Taxonomy" id="1737353"/>
    <lineage>
        <taxon>Bacteria</taxon>
        <taxon>Pseudomonadati</taxon>
        <taxon>Bacteroidota</taxon>
        <taxon>Chitinophagia</taxon>
        <taxon>Chitinophagales</taxon>
        <taxon>Chitinophagaceae</taxon>
        <taxon>Filimonas</taxon>
    </lineage>
</organism>
<sequence length="48" mass="5672">MMNSDTSYELFKQLPNAVLSYYPDAAHGSFFQYPELFTHEANFFLNQF</sequence>
<accession>A0A917IUI9</accession>
<comment type="caution">
    <text evidence="1">The sequence shown here is derived from an EMBL/GenBank/DDBJ whole genome shotgun (WGS) entry which is preliminary data.</text>
</comment>
<reference evidence="1" key="1">
    <citation type="journal article" date="2014" name="Int. J. Syst. Evol. Microbiol.">
        <title>Complete genome sequence of Corynebacterium casei LMG S-19264T (=DSM 44701T), isolated from a smear-ripened cheese.</title>
        <authorList>
            <consortium name="US DOE Joint Genome Institute (JGI-PGF)"/>
            <person name="Walter F."/>
            <person name="Albersmeier A."/>
            <person name="Kalinowski J."/>
            <person name="Ruckert C."/>
        </authorList>
    </citation>
    <scope>NUCLEOTIDE SEQUENCE</scope>
    <source>
        <strain evidence="1">CGMCC 1.15290</strain>
    </source>
</reference>
<protein>
    <submittedName>
        <fullName evidence="1">Uncharacterized protein</fullName>
    </submittedName>
</protein>
<keyword evidence="2" id="KW-1185">Reference proteome</keyword>
<gene>
    <name evidence="1" type="ORF">GCM10011379_15430</name>
</gene>
<evidence type="ECO:0000313" key="1">
    <source>
        <dbReference type="EMBL" id="GGH63945.1"/>
    </source>
</evidence>
<dbReference type="EMBL" id="BMIB01000002">
    <property type="protein sequence ID" value="GGH63945.1"/>
    <property type="molecule type" value="Genomic_DNA"/>
</dbReference>
<dbReference type="InterPro" id="IPR029058">
    <property type="entry name" value="AB_hydrolase_fold"/>
</dbReference>
<dbReference type="AlphaFoldDB" id="A0A917IUI9"/>
<dbReference type="RefSeq" id="WP_188951452.1">
    <property type="nucleotide sequence ID" value="NZ_BMIB01000002.1"/>
</dbReference>
<proteinExistence type="predicted"/>